<name>A0A6J6WKJ9_9ZZZZ</name>
<sequence length="249" mass="27061">METATDSNAKRSASRKRTYLGIAVALVVVAGVAGVAISASGGQDKSQRSGATLTGKKGSAVTFENKSSVEISITETRSGTTQILHSCVGPVVWLWGADPQIPPDKAWNHRSGYPAVKRRTDPAECSVTFERAVKAQIDDLRFQVSSCYRWTRGALEICGGDHKHFDMTFQSAGVVGPAQRNVVLDGAYVMNGDSTNSKSFDKLGWQEPDDFLHLGFQLDYNGQRASNGKYTYSLSFKDCKIYFNDTCAP</sequence>
<keyword evidence="1" id="KW-0812">Transmembrane</keyword>
<keyword evidence="1" id="KW-0472">Membrane</keyword>
<accession>A0A6J6WKJ9</accession>
<dbReference type="EMBL" id="CAEZZU010000154">
    <property type="protein sequence ID" value="CAB4784046.1"/>
    <property type="molecule type" value="Genomic_DNA"/>
</dbReference>
<evidence type="ECO:0000256" key="1">
    <source>
        <dbReference type="SAM" id="Phobius"/>
    </source>
</evidence>
<gene>
    <name evidence="2" type="ORF">UFOPK2925_01025</name>
</gene>
<feature type="transmembrane region" description="Helical" evidence="1">
    <location>
        <begin position="19"/>
        <end position="39"/>
    </location>
</feature>
<protein>
    <submittedName>
        <fullName evidence="2">Unannotated protein</fullName>
    </submittedName>
</protein>
<keyword evidence="1" id="KW-1133">Transmembrane helix</keyword>
<reference evidence="2" key="1">
    <citation type="submission" date="2020-05" db="EMBL/GenBank/DDBJ databases">
        <authorList>
            <person name="Chiriac C."/>
            <person name="Salcher M."/>
            <person name="Ghai R."/>
            <person name="Kavagutti S V."/>
        </authorList>
    </citation>
    <scope>NUCLEOTIDE SEQUENCE</scope>
</reference>
<proteinExistence type="predicted"/>
<evidence type="ECO:0000313" key="2">
    <source>
        <dbReference type="EMBL" id="CAB4784046.1"/>
    </source>
</evidence>
<dbReference type="AlphaFoldDB" id="A0A6J6WKJ9"/>
<organism evidence="2">
    <name type="scientific">freshwater metagenome</name>
    <dbReference type="NCBI Taxonomy" id="449393"/>
    <lineage>
        <taxon>unclassified sequences</taxon>
        <taxon>metagenomes</taxon>
        <taxon>ecological metagenomes</taxon>
    </lineage>
</organism>